<evidence type="ECO:0000313" key="8">
    <source>
        <dbReference type="Proteomes" id="UP000694426"/>
    </source>
</evidence>
<dbReference type="InterPro" id="IPR017907">
    <property type="entry name" value="Znf_RING_CS"/>
</dbReference>
<keyword evidence="2 4" id="KW-0863">Zinc-finger</keyword>
<evidence type="ECO:0000256" key="4">
    <source>
        <dbReference type="PROSITE-ProRule" id="PRU00175"/>
    </source>
</evidence>
<evidence type="ECO:0000259" key="6">
    <source>
        <dbReference type="PROSITE" id="PS50089"/>
    </source>
</evidence>
<dbReference type="InterPro" id="IPR001841">
    <property type="entry name" value="Znf_RING"/>
</dbReference>
<accession>A0A8B9BN00</accession>
<dbReference type="Pfam" id="PF13639">
    <property type="entry name" value="zf-RING_2"/>
    <property type="match status" value="1"/>
</dbReference>
<dbReference type="InterPro" id="IPR013083">
    <property type="entry name" value="Znf_RING/FYVE/PHD"/>
</dbReference>
<name>A0A8B9BN00_9AVES</name>
<dbReference type="PROSITE" id="PS00518">
    <property type="entry name" value="ZF_RING_1"/>
    <property type="match status" value="1"/>
</dbReference>
<sequence length="123" mass="13084">MHQCRSGAELLGNSSVEDLGVLVDKLTMSQQCPLVAKKVQWFYSGGQPSSTTAALSLPLLKGDEGETRLDPCGHSFCTECIQPWAAHRASCPLCHAAPPRHDSSYEASRGTGSRMGADSPGPR</sequence>
<protein>
    <recommendedName>
        <fullName evidence="6">RING-type domain-containing protein</fullName>
    </recommendedName>
</protein>
<dbReference type="GO" id="GO:0008270">
    <property type="term" value="F:zinc ion binding"/>
    <property type="evidence" value="ECO:0007669"/>
    <property type="project" value="UniProtKB-KW"/>
</dbReference>
<feature type="domain" description="RING-type" evidence="6">
    <location>
        <begin position="71"/>
        <end position="95"/>
    </location>
</feature>
<dbReference type="AlphaFoldDB" id="A0A8B9BN00"/>
<keyword evidence="3" id="KW-0862">Zinc</keyword>
<feature type="region of interest" description="Disordered" evidence="5">
    <location>
        <begin position="100"/>
        <end position="123"/>
    </location>
</feature>
<reference evidence="7" key="2">
    <citation type="submission" date="2025-09" db="UniProtKB">
        <authorList>
            <consortium name="Ensembl"/>
        </authorList>
    </citation>
    <scope>IDENTIFICATION</scope>
</reference>
<dbReference type="PROSITE" id="PS50089">
    <property type="entry name" value="ZF_RING_2"/>
    <property type="match status" value="1"/>
</dbReference>
<dbReference type="SUPFAM" id="SSF57850">
    <property type="entry name" value="RING/U-box"/>
    <property type="match status" value="1"/>
</dbReference>
<proteinExistence type="predicted"/>
<evidence type="ECO:0000313" key="7">
    <source>
        <dbReference type="Ensembl" id="ENSABRP00000006787.1"/>
    </source>
</evidence>
<evidence type="ECO:0000256" key="5">
    <source>
        <dbReference type="SAM" id="MobiDB-lite"/>
    </source>
</evidence>
<organism evidence="7 8">
    <name type="scientific">Anser brachyrhynchus</name>
    <name type="common">Pink-footed goose</name>
    <dbReference type="NCBI Taxonomy" id="132585"/>
    <lineage>
        <taxon>Eukaryota</taxon>
        <taxon>Metazoa</taxon>
        <taxon>Chordata</taxon>
        <taxon>Craniata</taxon>
        <taxon>Vertebrata</taxon>
        <taxon>Euteleostomi</taxon>
        <taxon>Archelosauria</taxon>
        <taxon>Archosauria</taxon>
        <taxon>Dinosauria</taxon>
        <taxon>Saurischia</taxon>
        <taxon>Theropoda</taxon>
        <taxon>Coelurosauria</taxon>
        <taxon>Aves</taxon>
        <taxon>Neognathae</taxon>
        <taxon>Galloanserae</taxon>
        <taxon>Anseriformes</taxon>
        <taxon>Anatidae</taxon>
        <taxon>Anserinae</taxon>
        <taxon>Anser</taxon>
    </lineage>
</organism>
<keyword evidence="1" id="KW-0479">Metal-binding</keyword>
<keyword evidence="8" id="KW-1185">Reference proteome</keyword>
<dbReference type="SMART" id="SM00184">
    <property type="entry name" value="RING"/>
    <property type="match status" value="1"/>
</dbReference>
<evidence type="ECO:0000256" key="3">
    <source>
        <dbReference type="ARBA" id="ARBA00022833"/>
    </source>
</evidence>
<evidence type="ECO:0000256" key="1">
    <source>
        <dbReference type="ARBA" id="ARBA00022723"/>
    </source>
</evidence>
<dbReference type="Gene3D" id="3.30.40.10">
    <property type="entry name" value="Zinc/RING finger domain, C3HC4 (zinc finger)"/>
    <property type="match status" value="1"/>
</dbReference>
<dbReference type="Ensembl" id="ENSABRT00000009769.1">
    <property type="protein sequence ID" value="ENSABRP00000006787.1"/>
    <property type="gene ID" value="ENSABRG00000006242.1"/>
</dbReference>
<reference evidence="7" key="1">
    <citation type="submission" date="2025-08" db="UniProtKB">
        <authorList>
            <consortium name="Ensembl"/>
        </authorList>
    </citation>
    <scope>IDENTIFICATION</scope>
</reference>
<evidence type="ECO:0000256" key="2">
    <source>
        <dbReference type="ARBA" id="ARBA00022771"/>
    </source>
</evidence>
<dbReference type="Proteomes" id="UP000694426">
    <property type="component" value="Unplaced"/>
</dbReference>